<evidence type="ECO:0000256" key="1">
    <source>
        <dbReference type="ARBA" id="ARBA00009108"/>
    </source>
</evidence>
<feature type="coiled-coil region" evidence="2">
    <location>
        <begin position="44"/>
        <end position="71"/>
    </location>
</feature>
<keyword evidence="4" id="KW-1185">Reference proteome</keyword>
<evidence type="ECO:0000313" key="4">
    <source>
        <dbReference type="Proteomes" id="UP000184052"/>
    </source>
</evidence>
<protein>
    <submittedName>
        <fullName evidence="3">Uncharacterized conserved protein YlxW, UPF0749 family</fullName>
    </submittedName>
</protein>
<sequence length="231" mass="25518">MKKGLAVLILSLTIGLLLGTQIVNESKDFVFININTVAGLSTEVEIINQDIEDIKNIIERSRNELAEYEMLESNGEDISVYLNDEIDKMKAIAGYTNLRGEGIMVKLSDNMEESHGNINYDLIHDMDVTIIINDLINAGAEAVSINGKRILSNTEVVCIGPLIRVNGEGIAAPFIIKAIGNKDELSAAINAPNTYAYNLKTVYGIGIETMKSNFILIPKYTEKIEFDYIEN</sequence>
<dbReference type="PANTHER" id="PTHR37313">
    <property type="entry name" value="UPF0749 PROTEIN RV1825"/>
    <property type="match status" value="1"/>
</dbReference>
<dbReference type="RefSeq" id="WP_073047948.1">
    <property type="nucleotide sequence ID" value="NZ_FQZL01000006.1"/>
</dbReference>
<comment type="similarity">
    <text evidence="1">Belongs to the UPF0749 family.</text>
</comment>
<dbReference type="EMBL" id="FQZL01000006">
    <property type="protein sequence ID" value="SHI73814.1"/>
    <property type="molecule type" value="Genomic_DNA"/>
</dbReference>
<name>A0A1M6DKH5_9FIRM</name>
<dbReference type="Proteomes" id="UP000184052">
    <property type="component" value="Unassembled WGS sequence"/>
</dbReference>
<dbReference type="Pfam" id="PF05949">
    <property type="entry name" value="DUF881"/>
    <property type="match status" value="1"/>
</dbReference>
<keyword evidence="2" id="KW-0175">Coiled coil</keyword>
<accession>A0A1M6DKH5</accession>
<dbReference type="InterPro" id="IPR010273">
    <property type="entry name" value="DUF881"/>
</dbReference>
<dbReference type="STRING" id="1121476.SAMN02745751_00955"/>
<evidence type="ECO:0000313" key="3">
    <source>
        <dbReference type="EMBL" id="SHI73814.1"/>
    </source>
</evidence>
<dbReference type="AlphaFoldDB" id="A0A1M6DKH5"/>
<organism evidence="3 4">
    <name type="scientific">Dethiosulfatibacter aminovorans DSM 17477</name>
    <dbReference type="NCBI Taxonomy" id="1121476"/>
    <lineage>
        <taxon>Bacteria</taxon>
        <taxon>Bacillati</taxon>
        <taxon>Bacillota</taxon>
        <taxon>Tissierellia</taxon>
        <taxon>Dethiosulfatibacter</taxon>
    </lineage>
</organism>
<proteinExistence type="inferred from homology"/>
<gene>
    <name evidence="3" type="ORF">SAMN02745751_00955</name>
</gene>
<reference evidence="3 4" key="1">
    <citation type="submission" date="2016-11" db="EMBL/GenBank/DDBJ databases">
        <authorList>
            <person name="Jaros S."/>
            <person name="Januszkiewicz K."/>
            <person name="Wedrychowicz H."/>
        </authorList>
    </citation>
    <scope>NUCLEOTIDE SEQUENCE [LARGE SCALE GENOMIC DNA]</scope>
    <source>
        <strain evidence="3 4">DSM 17477</strain>
    </source>
</reference>
<dbReference type="Gene3D" id="3.30.70.1880">
    <property type="entry name" value="Protein of unknown function DUF881"/>
    <property type="match status" value="1"/>
</dbReference>
<evidence type="ECO:0000256" key="2">
    <source>
        <dbReference type="SAM" id="Coils"/>
    </source>
</evidence>
<dbReference type="PANTHER" id="PTHR37313:SF2">
    <property type="entry name" value="UPF0749 PROTEIN YLXX"/>
    <property type="match status" value="1"/>
</dbReference>